<dbReference type="GO" id="GO:0016757">
    <property type="term" value="F:glycosyltransferase activity"/>
    <property type="evidence" value="ECO:0007669"/>
    <property type="project" value="UniProtKB-KW"/>
</dbReference>
<dbReference type="InterPro" id="IPR008928">
    <property type="entry name" value="6-hairpin_glycosidase_sf"/>
</dbReference>
<evidence type="ECO:0000256" key="8">
    <source>
        <dbReference type="ARBA" id="ARBA00022989"/>
    </source>
</evidence>
<dbReference type="PANTHER" id="PTHR43867:SF2">
    <property type="entry name" value="CELLULOSE SYNTHASE CATALYTIC SUBUNIT A [UDP-FORMING]"/>
    <property type="match status" value="1"/>
</dbReference>
<dbReference type="Pfam" id="PF13632">
    <property type="entry name" value="Glyco_trans_2_3"/>
    <property type="match status" value="1"/>
</dbReference>
<keyword evidence="18" id="KW-1185">Reference proteome</keyword>
<evidence type="ECO:0000256" key="6">
    <source>
        <dbReference type="ARBA" id="ARBA00022679"/>
    </source>
</evidence>
<reference evidence="17 18" key="1">
    <citation type="journal article" date="2024" name="Nat. Commun.">
        <title>Phylogenomics reveals the evolutionary origins of lichenization in chlorophyte algae.</title>
        <authorList>
            <person name="Puginier C."/>
            <person name="Libourel C."/>
            <person name="Otte J."/>
            <person name="Skaloud P."/>
            <person name="Haon M."/>
            <person name="Grisel S."/>
            <person name="Petersen M."/>
            <person name="Berrin J.G."/>
            <person name="Delaux P.M."/>
            <person name="Dal Grande F."/>
            <person name="Keller J."/>
        </authorList>
    </citation>
    <scope>NUCLEOTIDE SEQUENCE [LARGE SCALE GENOMIC DNA]</scope>
    <source>
        <strain evidence="17 18">SAG 2036</strain>
    </source>
</reference>
<dbReference type="EC" id="3.2.1.4" evidence="4"/>
<evidence type="ECO:0000256" key="4">
    <source>
        <dbReference type="ARBA" id="ARBA00012601"/>
    </source>
</evidence>
<keyword evidence="10 14" id="KW-0472">Membrane</keyword>
<feature type="transmembrane region" description="Helical" evidence="14">
    <location>
        <begin position="156"/>
        <end position="177"/>
    </location>
</feature>
<evidence type="ECO:0000256" key="2">
    <source>
        <dbReference type="ARBA" id="ARBA00004141"/>
    </source>
</evidence>
<comment type="caution">
    <text evidence="17">The sequence shown here is derived from an EMBL/GenBank/DDBJ whole genome shotgun (WGS) entry which is preliminary data.</text>
</comment>
<keyword evidence="11" id="KW-0119">Carbohydrate metabolism</keyword>
<evidence type="ECO:0000256" key="7">
    <source>
        <dbReference type="ARBA" id="ARBA00022692"/>
    </source>
</evidence>
<dbReference type="GO" id="GO:0008810">
    <property type="term" value="F:cellulase activity"/>
    <property type="evidence" value="ECO:0007669"/>
    <property type="project" value="UniProtKB-EC"/>
</dbReference>
<dbReference type="InterPro" id="IPR029044">
    <property type="entry name" value="Nucleotide-diphossugar_trans"/>
</dbReference>
<name>A0AAW1NEW1_9CHLO</name>
<accession>A0AAW1NEW1</accession>
<dbReference type="GO" id="GO:0030245">
    <property type="term" value="P:cellulose catabolic process"/>
    <property type="evidence" value="ECO:0007669"/>
    <property type="project" value="UniProtKB-KW"/>
</dbReference>
<dbReference type="Proteomes" id="UP001465755">
    <property type="component" value="Unassembled WGS sequence"/>
</dbReference>
<gene>
    <name evidence="17" type="ORF">WJX73_006875</name>
</gene>
<dbReference type="InterPro" id="IPR012341">
    <property type="entry name" value="6hp_glycosidase-like_sf"/>
</dbReference>
<evidence type="ECO:0000313" key="18">
    <source>
        <dbReference type="Proteomes" id="UP001465755"/>
    </source>
</evidence>
<feature type="transmembrane region" description="Helical" evidence="14">
    <location>
        <begin position="474"/>
        <end position="499"/>
    </location>
</feature>
<evidence type="ECO:0000313" key="17">
    <source>
        <dbReference type="EMBL" id="KAK9785110.1"/>
    </source>
</evidence>
<organism evidence="17 18">
    <name type="scientific">Symbiochloris irregularis</name>
    <dbReference type="NCBI Taxonomy" id="706552"/>
    <lineage>
        <taxon>Eukaryota</taxon>
        <taxon>Viridiplantae</taxon>
        <taxon>Chlorophyta</taxon>
        <taxon>core chlorophytes</taxon>
        <taxon>Trebouxiophyceae</taxon>
        <taxon>Trebouxiales</taxon>
        <taxon>Trebouxiaceae</taxon>
        <taxon>Symbiochloris</taxon>
    </lineage>
</organism>
<evidence type="ECO:0000256" key="1">
    <source>
        <dbReference type="ARBA" id="ARBA00000966"/>
    </source>
</evidence>
<dbReference type="InterPro" id="IPR001173">
    <property type="entry name" value="Glyco_trans_2-like"/>
</dbReference>
<dbReference type="PANTHER" id="PTHR43867">
    <property type="entry name" value="CELLULOSE SYNTHASE CATALYTIC SUBUNIT A [UDP-FORMING]"/>
    <property type="match status" value="1"/>
</dbReference>
<dbReference type="InterPro" id="IPR050321">
    <property type="entry name" value="Glycosyltr_2/OpgH_subfam"/>
</dbReference>
<feature type="transmembrane region" description="Helical" evidence="14">
    <location>
        <begin position="505"/>
        <end position="529"/>
    </location>
</feature>
<evidence type="ECO:0000256" key="12">
    <source>
        <dbReference type="ARBA" id="ARBA00023326"/>
    </source>
</evidence>
<keyword evidence="5" id="KW-0328">Glycosyltransferase</keyword>
<protein>
    <recommendedName>
        <fullName evidence="4">cellulase</fullName>
        <ecNumber evidence="4">3.2.1.4</ecNumber>
    </recommendedName>
</protein>
<feature type="transmembrane region" description="Helical" evidence="14">
    <location>
        <begin position="189"/>
        <end position="213"/>
    </location>
</feature>
<dbReference type="InterPro" id="IPR001701">
    <property type="entry name" value="Glyco_hydro_9"/>
</dbReference>
<dbReference type="Pfam" id="PF00759">
    <property type="entry name" value="Glyco_hydro_9"/>
    <property type="match status" value="1"/>
</dbReference>
<feature type="region of interest" description="Disordered" evidence="13">
    <location>
        <begin position="1"/>
        <end position="100"/>
    </location>
</feature>
<evidence type="ECO:0000259" key="16">
    <source>
        <dbReference type="Pfam" id="PF13632"/>
    </source>
</evidence>
<feature type="domain" description="Glycoside hydrolase family 9" evidence="15">
    <location>
        <begin position="684"/>
        <end position="1168"/>
    </location>
</feature>
<evidence type="ECO:0000256" key="13">
    <source>
        <dbReference type="SAM" id="MobiDB-lite"/>
    </source>
</evidence>
<feature type="transmembrane region" description="Helical" evidence="14">
    <location>
        <begin position="541"/>
        <end position="560"/>
    </location>
</feature>
<comment type="catalytic activity">
    <reaction evidence="1">
        <text>Endohydrolysis of (1-&gt;4)-beta-D-glucosidic linkages in cellulose, lichenin and cereal beta-D-glucans.</text>
        <dbReference type="EC" id="3.2.1.4"/>
    </reaction>
</comment>
<evidence type="ECO:0000256" key="11">
    <source>
        <dbReference type="ARBA" id="ARBA00023277"/>
    </source>
</evidence>
<dbReference type="SUPFAM" id="SSF48208">
    <property type="entry name" value="Six-hairpin glycosidases"/>
    <property type="match status" value="1"/>
</dbReference>
<sequence>MATELRSRRSAVGASGWPHGGRLAETVEDEDIASRKGQETHPLFEDDSAESLGIADRPANSDSDYNRGLLDTASTQDPKRRYGGYRRQKLRTESSDDEEEQYLYTAAPFNQPDLEAMSEEASGELPVQEQPIYPKDANAALAAGVPYQKYHQRRKVNWLGCLVLSLYMCSLGFYIYIRVTRTLDLGSVGFIAFGVYVFAIEMLGAVATLLYGVNLIWDPVKEQPSTDPLNEMLPLVGQHYHLRVLIPCYKEPLAIVSKTISAAHQAALPNGCQRDIYMQRASGEVNGKSGNLNNCLSQIYPAGMAIPAHEVVCIFDADQVANADFFLKTLYLFDGGSDVGMVLSPQAFHNVRLNADVFNHANIQFWEYAQHGYDALGFISCTGTNFMVRSLALQQCGWSPTYTLTEDFALGMALKSHGWHCRYVEEYLAIGEAPDQVRNCFQQRSRWAKGHFQVVFSWKYCPLFVRNLPFLHRLLYCSGVFSYIVGAVTTPTFIIIPLLTIWVGIFPIVVSRWAAIALTAYAVGQMLVLSYCRRLKHLQGLWFAGIANNILWWAFAKAAFNALAAKLGRDITFKATVKGTAAKIVGSIFGDLWPPALLFIAGAVSFGIGLAKLISGPSVISTLAISLAWIVYGMIPPFLLLHYTFLGRGSTLAFWSKMMTCLSFLSAAAALTLLWFVYPKDFDFGKAAGDSLLFYDAQRVGKLPANNPISFRQSALQYENDSAAGFPDLTGGWLQGGIAGDLKLTMPTAFAVTMLAWGLLAFPSGYESAGQTAHVRQTVRWGTDYLLKTVRPAARNNSAVDGYNIVYQVGNLTEDIGFWGTPESLTAENMPRPAYTVRTRDGASDLASSLAAAFVAGSLALRADSTPDAGSYADQLMANAKALYTEAKAFPGQYTSRLQYSCTSKYSKSSIGTSRLSNPCPSPTAFANGSAVFFYNSTGHWDDLIWAAAWMFKATGNQSYLADVNSFLPQYRRQEQPIDLGYITDWNHVFQAANVLLAVSSNDLSFHRKAQVMLQNWICALGGTTAFTPQGRAWNPLANTTGATGNVAFLAAVYGQHPSSSITPAQSARYICFARSQMRYILGDKTDSLMVGNGRNPPTHVQNRAASCPDPPTACNAASAFNVTTPNPHVLTGAVVEFGSYSDSFQDVRTNNDSRVSVENNAGITGALAGLVNAPGTFDSCLQGFGVLTSGGDVCDASSIVAS</sequence>
<evidence type="ECO:0000256" key="3">
    <source>
        <dbReference type="ARBA" id="ARBA00007072"/>
    </source>
</evidence>
<comment type="subcellular location">
    <subcellularLocation>
        <location evidence="2">Membrane</location>
        <topology evidence="2">Multi-pass membrane protein</topology>
    </subcellularLocation>
</comment>
<dbReference type="AlphaFoldDB" id="A0AAW1NEW1"/>
<dbReference type="Gene3D" id="1.50.10.10">
    <property type="match status" value="1"/>
</dbReference>
<keyword evidence="8 14" id="KW-1133">Transmembrane helix</keyword>
<evidence type="ECO:0000259" key="15">
    <source>
        <dbReference type="Pfam" id="PF00759"/>
    </source>
</evidence>
<evidence type="ECO:0000256" key="9">
    <source>
        <dbReference type="ARBA" id="ARBA00023001"/>
    </source>
</evidence>
<feature type="transmembrane region" description="Helical" evidence="14">
    <location>
        <begin position="592"/>
        <end position="611"/>
    </location>
</feature>
<keyword evidence="7 14" id="KW-0812">Transmembrane</keyword>
<feature type="transmembrane region" description="Helical" evidence="14">
    <location>
        <begin position="652"/>
        <end position="678"/>
    </location>
</feature>
<keyword evidence="9" id="KW-0136">Cellulose degradation</keyword>
<evidence type="ECO:0000256" key="10">
    <source>
        <dbReference type="ARBA" id="ARBA00023136"/>
    </source>
</evidence>
<dbReference type="GO" id="GO:0016020">
    <property type="term" value="C:membrane"/>
    <property type="evidence" value="ECO:0007669"/>
    <property type="project" value="UniProtKB-SubCell"/>
</dbReference>
<evidence type="ECO:0000256" key="14">
    <source>
        <dbReference type="SAM" id="Phobius"/>
    </source>
</evidence>
<dbReference type="Gene3D" id="3.90.550.10">
    <property type="entry name" value="Spore Coat Polysaccharide Biosynthesis Protein SpsA, Chain A"/>
    <property type="match status" value="1"/>
</dbReference>
<feature type="transmembrane region" description="Helical" evidence="14">
    <location>
        <begin position="623"/>
        <end position="646"/>
    </location>
</feature>
<dbReference type="SUPFAM" id="SSF53448">
    <property type="entry name" value="Nucleotide-diphospho-sugar transferases"/>
    <property type="match status" value="1"/>
</dbReference>
<feature type="compositionally biased region" description="Basic and acidic residues" evidence="13">
    <location>
        <begin position="32"/>
        <end position="44"/>
    </location>
</feature>
<dbReference type="EMBL" id="JALJOQ010000316">
    <property type="protein sequence ID" value="KAK9785110.1"/>
    <property type="molecule type" value="Genomic_DNA"/>
</dbReference>
<comment type="similarity">
    <text evidence="3">Belongs to the glycosyl hydrolase 9 (cellulase E) family.</text>
</comment>
<evidence type="ECO:0000256" key="5">
    <source>
        <dbReference type="ARBA" id="ARBA00022676"/>
    </source>
</evidence>
<keyword evidence="6" id="KW-0808">Transferase</keyword>
<keyword evidence="12" id="KW-0624">Polysaccharide degradation</keyword>
<proteinExistence type="inferred from homology"/>
<feature type="domain" description="Glycosyltransferase 2-like" evidence="16">
    <location>
        <begin position="312"/>
        <end position="503"/>
    </location>
</feature>